<keyword evidence="3" id="KW-1185">Reference proteome</keyword>
<reference evidence="3" key="1">
    <citation type="journal article" date="2016" name="Genome Announc.">
        <title>Draft genome sequences of fungus Aspergillus calidoustus.</title>
        <authorList>
            <person name="Horn F."/>
            <person name="Linde J."/>
            <person name="Mattern D.J."/>
            <person name="Walther G."/>
            <person name="Guthke R."/>
            <person name="Scherlach K."/>
            <person name="Martin K."/>
            <person name="Brakhage A.A."/>
            <person name="Petzke L."/>
            <person name="Valiante V."/>
        </authorList>
    </citation>
    <scope>NUCLEOTIDE SEQUENCE [LARGE SCALE GENOMIC DNA]</scope>
    <source>
        <strain evidence="3">SF006504</strain>
    </source>
</reference>
<feature type="region of interest" description="Disordered" evidence="1">
    <location>
        <begin position="1"/>
        <end position="20"/>
    </location>
</feature>
<proteinExistence type="predicted"/>
<dbReference type="Proteomes" id="UP000054771">
    <property type="component" value="Unassembled WGS sequence"/>
</dbReference>
<name>A0A0U5GNC2_ASPCI</name>
<evidence type="ECO:0000313" key="3">
    <source>
        <dbReference type="Proteomes" id="UP000054771"/>
    </source>
</evidence>
<evidence type="ECO:0000313" key="2">
    <source>
        <dbReference type="EMBL" id="CEN60232.1"/>
    </source>
</evidence>
<protein>
    <submittedName>
        <fullName evidence="2">Uncharacterized protein</fullName>
    </submittedName>
</protein>
<dbReference type="OrthoDB" id="4521980at2759"/>
<gene>
    <name evidence="2" type="ORF">ASPCAL02673</name>
</gene>
<dbReference type="STRING" id="454130.A0A0U5GNC2"/>
<dbReference type="OMA" id="RIVEITW"/>
<accession>A0A0U5GNC2</accession>
<dbReference type="AlphaFoldDB" id="A0A0U5GNC2"/>
<evidence type="ECO:0000256" key="1">
    <source>
        <dbReference type="SAM" id="MobiDB-lite"/>
    </source>
</evidence>
<sequence>MTPLPLPLVSPQGPASRRTVASDWGIKPFRKPATTPWKVPIPVHAMPRLLQGDFPQEMEDKWFVYADGPDGPDGSGAFVVHLHRSWTGFKVVELRGMVEAITTTGEEEKDGKVDGQVGKRVAYISEIVWELDPKVVLDTTEERAKSTARDVCEFVLGVKLVGEM</sequence>
<organism evidence="2 3">
    <name type="scientific">Aspergillus calidoustus</name>
    <dbReference type="NCBI Taxonomy" id="454130"/>
    <lineage>
        <taxon>Eukaryota</taxon>
        <taxon>Fungi</taxon>
        <taxon>Dikarya</taxon>
        <taxon>Ascomycota</taxon>
        <taxon>Pezizomycotina</taxon>
        <taxon>Eurotiomycetes</taxon>
        <taxon>Eurotiomycetidae</taxon>
        <taxon>Eurotiales</taxon>
        <taxon>Aspergillaceae</taxon>
        <taxon>Aspergillus</taxon>
        <taxon>Aspergillus subgen. Nidulantes</taxon>
    </lineage>
</organism>
<dbReference type="EMBL" id="CDMC01000002">
    <property type="protein sequence ID" value="CEN60232.1"/>
    <property type="molecule type" value="Genomic_DNA"/>
</dbReference>